<keyword evidence="3" id="KW-1185">Reference proteome</keyword>
<name>A0A195D3F6_9HYME</name>
<organism evidence="2 3">
    <name type="scientific">Cyphomyrmex costatus</name>
    <dbReference type="NCBI Taxonomy" id="456900"/>
    <lineage>
        <taxon>Eukaryota</taxon>
        <taxon>Metazoa</taxon>
        <taxon>Ecdysozoa</taxon>
        <taxon>Arthropoda</taxon>
        <taxon>Hexapoda</taxon>
        <taxon>Insecta</taxon>
        <taxon>Pterygota</taxon>
        <taxon>Neoptera</taxon>
        <taxon>Endopterygota</taxon>
        <taxon>Hymenoptera</taxon>
        <taxon>Apocrita</taxon>
        <taxon>Aculeata</taxon>
        <taxon>Formicoidea</taxon>
        <taxon>Formicidae</taxon>
        <taxon>Myrmicinae</taxon>
        <taxon>Cyphomyrmex</taxon>
    </lineage>
</organism>
<sequence>MGRHAKRLIGMLLLRPRCINCAATTLEYTMHFDPSHTTLFDVVAYVVSAKWVNLIYRGGNMYVDIDDETPTKELCSNVERNAINAKYVLTVKEDGFGKICRGALFFSGCFCLVTKTLIKIVGYVNVPRQCYKMSNTESRISHEARQMRAVAREVFILRGVCCVIKRTGKRRQRVFRRKKLFSSLHQSALIRYQFAPRPDKVNGKVHKTLARNHDTAIIRKLWHL</sequence>
<feature type="chain" id="PRO_5008270275" evidence="1">
    <location>
        <begin position="22"/>
        <end position="224"/>
    </location>
</feature>
<feature type="signal peptide" evidence="1">
    <location>
        <begin position="1"/>
        <end position="21"/>
    </location>
</feature>
<dbReference type="Proteomes" id="UP000078542">
    <property type="component" value="Unassembled WGS sequence"/>
</dbReference>
<dbReference type="EMBL" id="KQ976885">
    <property type="protein sequence ID" value="KYN07433.1"/>
    <property type="molecule type" value="Genomic_DNA"/>
</dbReference>
<evidence type="ECO:0000256" key="1">
    <source>
        <dbReference type="SAM" id="SignalP"/>
    </source>
</evidence>
<gene>
    <name evidence="2" type="ORF">ALC62_01635</name>
</gene>
<proteinExistence type="predicted"/>
<dbReference type="AlphaFoldDB" id="A0A195D3F6"/>
<evidence type="ECO:0000313" key="2">
    <source>
        <dbReference type="EMBL" id="KYN07433.1"/>
    </source>
</evidence>
<protein>
    <submittedName>
        <fullName evidence="2">Uncharacterized protein</fullName>
    </submittedName>
</protein>
<evidence type="ECO:0000313" key="3">
    <source>
        <dbReference type="Proteomes" id="UP000078542"/>
    </source>
</evidence>
<keyword evidence="1" id="KW-0732">Signal</keyword>
<reference evidence="2 3" key="1">
    <citation type="submission" date="2016-03" db="EMBL/GenBank/DDBJ databases">
        <title>Cyphomyrmex costatus WGS genome.</title>
        <authorList>
            <person name="Nygaard S."/>
            <person name="Hu H."/>
            <person name="Boomsma J."/>
            <person name="Zhang G."/>
        </authorList>
    </citation>
    <scope>NUCLEOTIDE SEQUENCE [LARGE SCALE GENOMIC DNA]</scope>
    <source>
        <strain evidence="2">MS0001</strain>
        <tissue evidence="2">Whole body</tissue>
    </source>
</reference>
<accession>A0A195D3F6</accession>